<proteinExistence type="predicted"/>
<comment type="caution">
    <text evidence="2">The sequence shown here is derived from an EMBL/GenBank/DDBJ whole genome shotgun (WGS) entry which is preliminary data.</text>
</comment>
<keyword evidence="1" id="KW-0732">Signal</keyword>
<name>A0A7Z8JYD7_9CELL</name>
<dbReference type="AlphaFoldDB" id="A0A7Z8JYD7"/>
<evidence type="ECO:0000313" key="2">
    <source>
        <dbReference type="EMBL" id="TKR23200.1"/>
    </source>
</evidence>
<gene>
    <name evidence="2" type="ORF">FA014_12515</name>
</gene>
<reference evidence="2 3" key="1">
    <citation type="submission" date="2019-05" db="EMBL/GenBank/DDBJ databases">
        <title>Genome sequence of Cellulomonas hominis strain CS1.</title>
        <authorList>
            <person name="Belmont J."/>
            <person name="Maclea K.S."/>
        </authorList>
    </citation>
    <scope>NUCLEOTIDE SEQUENCE [LARGE SCALE GENOMIC DNA]</scope>
    <source>
        <strain evidence="2 3">CS1</strain>
    </source>
</reference>
<protein>
    <recommendedName>
        <fullName evidence="4">SH3b domain-containing protein</fullName>
    </recommendedName>
</protein>
<dbReference type="RefSeq" id="WP_154730008.1">
    <property type="nucleotide sequence ID" value="NZ_SZYE01000101.1"/>
</dbReference>
<dbReference type="Proteomes" id="UP000308121">
    <property type="component" value="Unassembled WGS sequence"/>
</dbReference>
<feature type="chain" id="PRO_5031353967" description="SH3b domain-containing protein" evidence="1">
    <location>
        <begin position="32"/>
        <end position="104"/>
    </location>
</feature>
<evidence type="ECO:0000313" key="3">
    <source>
        <dbReference type="Proteomes" id="UP000308121"/>
    </source>
</evidence>
<sequence length="104" mass="10789">MKLRHRALGALTVSLVAAVGLAIPASSMTYAASGVAIRNSTSTSSTVLGRGYPGQVVQVYNNPVKVGGTYSYSVNGKSGTSDKWLLHDNLSTGVSGYSGLMFFN</sequence>
<dbReference type="EMBL" id="SZYE01000101">
    <property type="protein sequence ID" value="TKR23200.1"/>
    <property type="molecule type" value="Genomic_DNA"/>
</dbReference>
<feature type="signal peptide" evidence="1">
    <location>
        <begin position="1"/>
        <end position="31"/>
    </location>
</feature>
<dbReference type="OrthoDB" id="3697954at2"/>
<organism evidence="2 3">
    <name type="scientific">Cellulomonas hominis</name>
    <dbReference type="NCBI Taxonomy" id="156981"/>
    <lineage>
        <taxon>Bacteria</taxon>
        <taxon>Bacillati</taxon>
        <taxon>Actinomycetota</taxon>
        <taxon>Actinomycetes</taxon>
        <taxon>Micrococcales</taxon>
        <taxon>Cellulomonadaceae</taxon>
        <taxon>Cellulomonas</taxon>
    </lineage>
</organism>
<evidence type="ECO:0008006" key="4">
    <source>
        <dbReference type="Google" id="ProtNLM"/>
    </source>
</evidence>
<evidence type="ECO:0000256" key="1">
    <source>
        <dbReference type="SAM" id="SignalP"/>
    </source>
</evidence>
<accession>A0A7Z8JYD7</accession>